<sequence>MSRHPSARLSRHAGHAPGELVHIGETKTAEPRILLIEFSPEHYQETTFASLAASRTHQPGDGTLWLNVYGLQDVAMMAEIGRRFQLHPLVMEDVLNTHQRPKIEDYGDYIFIVTHVFDYHPASRTLSEEQISMVLGRNVVLTFQERPAGRFQPLRERLKNGIGQGRRLGAGYLAYSLLDVIVDQYFVTLDQLGDTVEELDTRLLAGQADGGTLARIHTLKMALLSLRRALWPLREAVMTLQHGDSALLDDETRVYLRDVYDHLVHLLETVDMQRDLIAGMVDLYISTQSNQMNRQMRFLTVIATLFMPLTLISSIYGMNFEYMPELHWKWGYFIVLGVMAAIAAGMGYLFKRWRWW</sequence>
<comment type="function">
    <text evidence="8">Mediates influx of magnesium ions.</text>
</comment>
<protein>
    <recommendedName>
        <fullName evidence="8">Magnesium transport protein CorA</fullName>
    </recommendedName>
</protein>
<keyword evidence="8" id="KW-0406">Ion transport</keyword>
<dbReference type="FunFam" id="1.20.58.340:FF:000012">
    <property type="entry name" value="Magnesium transport protein CorA"/>
    <property type="match status" value="1"/>
</dbReference>
<evidence type="ECO:0000256" key="6">
    <source>
        <dbReference type="ARBA" id="ARBA00022989"/>
    </source>
</evidence>
<evidence type="ECO:0000256" key="4">
    <source>
        <dbReference type="ARBA" id="ARBA00022475"/>
    </source>
</evidence>
<accession>A0A318L901</accession>
<evidence type="ECO:0000256" key="2">
    <source>
        <dbReference type="ARBA" id="ARBA00009765"/>
    </source>
</evidence>
<dbReference type="InterPro" id="IPR045863">
    <property type="entry name" value="CorA_TM1_TM2"/>
</dbReference>
<dbReference type="OrthoDB" id="9803416at2"/>
<evidence type="ECO:0000256" key="1">
    <source>
        <dbReference type="ARBA" id="ARBA00004651"/>
    </source>
</evidence>
<proteinExistence type="inferred from homology"/>
<keyword evidence="5 8" id="KW-0812">Transmembrane</keyword>
<name>A0A318L901_9NEIS</name>
<organism evidence="10 11">
    <name type="scientific">Rivihabitans pingtungensis</name>
    <dbReference type="NCBI Taxonomy" id="1054498"/>
    <lineage>
        <taxon>Bacteria</taxon>
        <taxon>Pseudomonadati</taxon>
        <taxon>Pseudomonadota</taxon>
        <taxon>Betaproteobacteria</taxon>
        <taxon>Neisseriales</taxon>
        <taxon>Aquaspirillaceae</taxon>
        <taxon>Rivihabitans</taxon>
    </lineage>
</organism>
<dbReference type="InterPro" id="IPR004488">
    <property type="entry name" value="Mg/Co-transport_prot_CorA"/>
</dbReference>
<comment type="caution">
    <text evidence="10">The sequence shown here is derived from an EMBL/GenBank/DDBJ whole genome shotgun (WGS) entry which is preliminary data.</text>
</comment>
<evidence type="ECO:0000256" key="3">
    <source>
        <dbReference type="ARBA" id="ARBA00022448"/>
    </source>
</evidence>
<evidence type="ECO:0000256" key="7">
    <source>
        <dbReference type="ARBA" id="ARBA00023136"/>
    </source>
</evidence>
<dbReference type="NCBIfam" id="TIGR00383">
    <property type="entry name" value="corA"/>
    <property type="match status" value="1"/>
</dbReference>
<keyword evidence="8" id="KW-0460">Magnesium</keyword>
<dbReference type="GO" id="GO:0015087">
    <property type="term" value="F:cobalt ion transmembrane transporter activity"/>
    <property type="evidence" value="ECO:0007669"/>
    <property type="project" value="UniProtKB-UniRule"/>
</dbReference>
<dbReference type="GO" id="GO:0050897">
    <property type="term" value="F:cobalt ion binding"/>
    <property type="evidence" value="ECO:0007669"/>
    <property type="project" value="TreeGrafter"/>
</dbReference>
<dbReference type="Pfam" id="PF01544">
    <property type="entry name" value="CorA"/>
    <property type="match status" value="1"/>
</dbReference>
<comment type="subcellular location">
    <subcellularLocation>
        <location evidence="1">Cell membrane</location>
        <topology evidence="1">Multi-pass membrane protein</topology>
    </subcellularLocation>
    <subcellularLocation>
        <location evidence="8">Membrane</location>
        <topology evidence="8">Multi-pass membrane protein</topology>
    </subcellularLocation>
</comment>
<keyword evidence="6 8" id="KW-1133">Transmembrane helix</keyword>
<feature type="transmembrane region" description="Helical" evidence="8">
    <location>
        <begin position="298"/>
        <end position="318"/>
    </location>
</feature>
<keyword evidence="3 8" id="KW-0813">Transport</keyword>
<feature type="region of interest" description="Disordered" evidence="9">
    <location>
        <begin position="1"/>
        <end position="22"/>
    </location>
</feature>
<keyword evidence="4 8" id="KW-1003">Cell membrane</keyword>
<reference evidence="10 11" key="1">
    <citation type="submission" date="2018-05" db="EMBL/GenBank/DDBJ databases">
        <title>Genomic Encyclopedia of Type Strains, Phase IV (KMG-IV): sequencing the most valuable type-strain genomes for metagenomic binning, comparative biology and taxonomic classification.</title>
        <authorList>
            <person name="Goeker M."/>
        </authorList>
    </citation>
    <scope>NUCLEOTIDE SEQUENCE [LARGE SCALE GENOMIC DNA]</scope>
    <source>
        <strain evidence="10 11">DSM 29661</strain>
    </source>
</reference>
<dbReference type="CDD" id="cd12828">
    <property type="entry name" value="TmCorA-like_1"/>
    <property type="match status" value="1"/>
</dbReference>
<comment type="similarity">
    <text evidence="2 8">Belongs to the CorA metal ion transporter (MIT) (TC 1.A.35) family.</text>
</comment>
<feature type="transmembrane region" description="Helical" evidence="8">
    <location>
        <begin position="330"/>
        <end position="350"/>
    </location>
</feature>
<dbReference type="RefSeq" id="WP_110389299.1">
    <property type="nucleotide sequence ID" value="NZ_DAIMVG010000035.1"/>
</dbReference>
<dbReference type="SUPFAM" id="SSF143865">
    <property type="entry name" value="CorA soluble domain-like"/>
    <property type="match status" value="1"/>
</dbReference>
<dbReference type="AlphaFoldDB" id="A0A318L901"/>
<keyword evidence="7 8" id="KW-0472">Membrane</keyword>
<evidence type="ECO:0000313" key="11">
    <source>
        <dbReference type="Proteomes" id="UP000247555"/>
    </source>
</evidence>
<gene>
    <name evidence="8" type="primary">corA</name>
    <name evidence="10" type="ORF">DFR34_101225</name>
</gene>
<dbReference type="GO" id="GO:0005886">
    <property type="term" value="C:plasma membrane"/>
    <property type="evidence" value="ECO:0007669"/>
    <property type="project" value="UniProtKB-SubCell"/>
</dbReference>
<dbReference type="PANTHER" id="PTHR46494">
    <property type="entry name" value="CORA FAMILY METAL ION TRANSPORTER (EUROFUNG)"/>
    <property type="match status" value="1"/>
</dbReference>
<evidence type="ECO:0000256" key="5">
    <source>
        <dbReference type="ARBA" id="ARBA00022692"/>
    </source>
</evidence>
<evidence type="ECO:0000256" key="9">
    <source>
        <dbReference type="SAM" id="MobiDB-lite"/>
    </source>
</evidence>
<evidence type="ECO:0000256" key="8">
    <source>
        <dbReference type="RuleBase" id="RU362010"/>
    </source>
</evidence>
<dbReference type="InterPro" id="IPR045861">
    <property type="entry name" value="CorA_cytoplasmic_dom"/>
</dbReference>
<dbReference type="InterPro" id="IPR002523">
    <property type="entry name" value="MgTranspt_CorA/ZnTranspt_ZntB"/>
</dbReference>
<evidence type="ECO:0000313" key="10">
    <source>
        <dbReference type="EMBL" id="PXX81993.1"/>
    </source>
</evidence>
<dbReference type="GO" id="GO:0000287">
    <property type="term" value="F:magnesium ion binding"/>
    <property type="evidence" value="ECO:0007669"/>
    <property type="project" value="TreeGrafter"/>
</dbReference>
<dbReference type="SUPFAM" id="SSF144083">
    <property type="entry name" value="Magnesium transport protein CorA, transmembrane region"/>
    <property type="match status" value="1"/>
</dbReference>
<dbReference type="Proteomes" id="UP000247555">
    <property type="component" value="Unassembled WGS sequence"/>
</dbReference>
<feature type="compositionally biased region" description="Basic residues" evidence="9">
    <location>
        <begin position="1"/>
        <end position="14"/>
    </location>
</feature>
<keyword evidence="11" id="KW-1185">Reference proteome</keyword>
<dbReference type="Gene3D" id="1.20.58.340">
    <property type="entry name" value="Magnesium transport protein CorA, transmembrane region"/>
    <property type="match status" value="2"/>
</dbReference>
<dbReference type="GO" id="GO:0015095">
    <property type="term" value="F:magnesium ion transmembrane transporter activity"/>
    <property type="evidence" value="ECO:0007669"/>
    <property type="project" value="UniProtKB-UniRule"/>
</dbReference>
<dbReference type="EMBL" id="QJKI01000001">
    <property type="protein sequence ID" value="PXX81993.1"/>
    <property type="molecule type" value="Genomic_DNA"/>
</dbReference>
<dbReference type="PANTHER" id="PTHR46494:SF1">
    <property type="entry name" value="CORA FAMILY METAL ION TRANSPORTER (EUROFUNG)"/>
    <property type="match status" value="1"/>
</dbReference>
<dbReference type="Gene3D" id="3.30.460.20">
    <property type="entry name" value="CorA soluble domain-like"/>
    <property type="match status" value="1"/>
</dbReference>